<accession>A0A1G4IB65</accession>
<dbReference type="EC" id="5.2.1.8" evidence="3"/>
<comment type="similarity">
    <text evidence="3">Belongs to the cyclophilin-type PPIase family.</text>
</comment>
<dbReference type="InterPro" id="IPR002130">
    <property type="entry name" value="Cyclophilin-type_PPIase_dom"/>
</dbReference>
<sequence length="190" mass="20520">MRISERAFMDIAIGTKAPRRIVFKLFPRKCPSAVKNFIELCSGNVSTDTYESGNRDKLISESALPQLTYKNSTFHRVEKGYLIQGGDIVTGRGTEQLSIYGGTFSAPEEVRASVFDKPGLVGTASSSPNAHGSQFFILTAKEANHLNGTCICFGQVADGLDVVQEIEQVPIDPSGFPSLKVSIVDCGVLE</sequence>
<dbReference type="GO" id="GO:0003755">
    <property type="term" value="F:peptidyl-prolyl cis-trans isomerase activity"/>
    <property type="evidence" value="ECO:0007669"/>
    <property type="project" value="UniProtKB-UniRule"/>
</dbReference>
<dbReference type="GO" id="GO:0005634">
    <property type="term" value="C:nucleus"/>
    <property type="evidence" value="ECO:0007669"/>
    <property type="project" value="TreeGrafter"/>
</dbReference>
<dbReference type="SUPFAM" id="SSF50891">
    <property type="entry name" value="Cyclophilin-like"/>
    <property type="match status" value="1"/>
</dbReference>
<evidence type="ECO:0000313" key="6">
    <source>
        <dbReference type="Proteomes" id="UP000195570"/>
    </source>
</evidence>
<dbReference type="PIRSF" id="PIRSF001467">
    <property type="entry name" value="Peptidylpro_ismrse"/>
    <property type="match status" value="1"/>
</dbReference>
<evidence type="ECO:0000256" key="1">
    <source>
        <dbReference type="ARBA" id="ARBA00023110"/>
    </source>
</evidence>
<dbReference type="Proteomes" id="UP000195570">
    <property type="component" value="Unassembled WGS sequence"/>
</dbReference>
<dbReference type="PRINTS" id="PR00153">
    <property type="entry name" value="CSAPPISMRASE"/>
</dbReference>
<dbReference type="PROSITE" id="PS50072">
    <property type="entry name" value="CSA_PPIASE_2"/>
    <property type="match status" value="1"/>
</dbReference>
<dbReference type="AlphaFoldDB" id="A0A1G4IB65"/>
<dbReference type="FunFam" id="2.40.100.10:FF:000067">
    <property type="entry name" value="Peptidyl-prolyl cis-trans isomerase"/>
    <property type="match status" value="1"/>
</dbReference>
<name>A0A1G4IB65_TRYEQ</name>
<dbReference type="GeneID" id="92374840"/>
<feature type="domain" description="PPIase cyclophilin-type" evidence="4">
    <location>
        <begin position="8"/>
        <end position="188"/>
    </location>
</feature>
<protein>
    <recommendedName>
        <fullName evidence="3">Peptidyl-prolyl cis-trans isomerase</fullName>
        <shortName evidence="3">PPIase</shortName>
        <ecNumber evidence="3">5.2.1.8</ecNumber>
    </recommendedName>
</protein>
<keyword evidence="1 3" id="KW-0697">Rotamase</keyword>
<dbReference type="EMBL" id="CZPT02001192">
    <property type="protein sequence ID" value="SCU69334.1"/>
    <property type="molecule type" value="Genomic_DNA"/>
</dbReference>
<proteinExistence type="inferred from homology"/>
<dbReference type="PANTHER" id="PTHR11071:SF488">
    <property type="entry name" value="PEPTIDYL-PROLYL CIS-TRANS ISOMERASE"/>
    <property type="match status" value="1"/>
</dbReference>
<keyword evidence="2 3" id="KW-0413">Isomerase</keyword>
<gene>
    <name evidence="5" type="ORF">TEOVI_000090000</name>
</gene>
<dbReference type="Gene3D" id="2.40.100.10">
    <property type="entry name" value="Cyclophilin-like"/>
    <property type="match status" value="1"/>
</dbReference>
<reference evidence="5" key="1">
    <citation type="submission" date="2016-09" db="EMBL/GenBank/DDBJ databases">
        <authorList>
            <person name="Hebert L."/>
            <person name="Moumen B."/>
        </authorList>
    </citation>
    <scope>NUCLEOTIDE SEQUENCE [LARGE SCALE GENOMIC DNA]</scope>
    <source>
        <strain evidence="5">OVI</strain>
    </source>
</reference>
<keyword evidence="6" id="KW-1185">Reference proteome</keyword>
<organism evidence="5 6">
    <name type="scientific">Trypanosoma equiperdum</name>
    <dbReference type="NCBI Taxonomy" id="5694"/>
    <lineage>
        <taxon>Eukaryota</taxon>
        <taxon>Discoba</taxon>
        <taxon>Euglenozoa</taxon>
        <taxon>Kinetoplastea</taxon>
        <taxon>Metakinetoplastina</taxon>
        <taxon>Trypanosomatida</taxon>
        <taxon>Trypanosomatidae</taxon>
        <taxon>Trypanosoma</taxon>
    </lineage>
</organism>
<dbReference type="VEuPathDB" id="TriTrypDB:TEOVI_000090000"/>
<dbReference type="RefSeq" id="XP_067080322.1">
    <property type="nucleotide sequence ID" value="XM_067224221.1"/>
</dbReference>
<dbReference type="GO" id="GO:0016018">
    <property type="term" value="F:cyclosporin A binding"/>
    <property type="evidence" value="ECO:0007669"/>
    <property type="project" value="TreeGrafter"/>
</dbReference>
<comment type="catalytic activity">
    <reaction evidence="3">
        <text>[protein]-peptidylproline (omega=180) = [protein]-peptidylproline (omega=0)</text>
        <dbReference type="Rhea" id="RHEA:16237"/>
        <dbReference type="Rhea" id="RHEA-COMP:10747"/>
        <dbReference type="Rhea" id="RHEA-COMP:10748"/>
        <dbReference type="ChEBI" id="CHEBI:83833"/>
        <dbReference type="ChEBI" id="CHEBI:83834"/>
        <dbReference type="EC" id="5.2.1.8"/>
    </reaction>
</comment>
<dbReference type="PANTHER" id="PTHR11071">
    <property type="entry name" value="PEPTIDYL-PROLYL CIS-TRANS ISOMERASE"/>
    <property type="match status" value="1"/>
</dbReference>
<dbReference type="InterPro" id="IPR029000">
    <property type="entry name" value="Cyclophilin-like_dom_sf"/>
</dbReference>
<dbReference type="InterPro" id="IPR024936">
    <property type="entry name" value="Cyclophilin-type_PPIase"/>
</dbReference>
<evidence type="ECO:0000256" key="2">
    <source>
        <dbReference type="ARBA" id="ARBA00023235"/>
    </source>
</evidence>
<dbReference type="GO" id="GO:0006457">
    <property type="term" value="P:protein folding"/>
    <property type="evidence" value="ECO:0007669"/>
    <property type="project" value="TreeGrafter"/>
</dbReference>
<comment type="caution">
    <text evidence="5">The sequence shown here is derived from an EMBL/GenBank/DDBJ whole genome shotgun (WGS) entry which is preliminary data.</text>
</comment>
<dbReference type="GO" id="GO:0097014">
    <property type="term" value="C:ciliary plasm"/>
    <property type="evidence" value="ECO:0007669"/>
    <property type="project" value="TreeGrafter"/>
</dbReference>
<dbReference type="Pfam" id="PF00160">
    <property type="entry name" value="Pro_isomerase"/>
    <property type="match status" value="1"/>
</dbReference>
<evidence type="ECO:0000256" key="3">
    <source>
        <dbReference type="RuleBase" id="RU363019"/>
    </source>
</evidence>
<evidence type="ECO:0000259" key="4">
    <source>
        <dbReference type="PROSITE" id="PS50072"/>
    </source>
</evidence>
<evidence type="ECO:0000313" key="5">
    <source>
        <dbReference type="EMBL" id="SCU69334.1"/>
    </source>
</evidence>
<comment type="function">
    <text evidence="3">PPIases accelerate the folding of proteins. It catalyzes the cis-trans isomerization of proline imidic peptide bonds in oligopeptides.</text>
</comment>